<feature type="non-terminal residue" evidence="1">
    <location>
        <position position="212"/>
    </location>
</feature>
<comment type="caution">
    <text evidence="1">The sequence shown here is derived from an EMBL/GenBank/DDBJ whole genome shotgun (WGS) entry which is preliminary data.</text>
</comment>
<organism evidence="1 2">
    <name type="scientific">Phytophthora megakarya</name>
    <dbReference type="NCBI Taxonomy" id="4795"/>
    <lineage>
        <taxon>Eukaryota</taxon>
        <taxon>Sar</taxon>
        <taxon>Stramenopiles</taxon>
        <taxon>Oomycota</taxon>
        <taxon>Peronosporomycetes</taxon>
        <taxon>Peronosporales</taxon>
        <taxon>Peronosporaceae</taxon>
        <taxon>Phytophthora</taxon>
    </lineage>
</organism>
<name>A0A225V314_9STRA</name>
<proteinExistence type="predicted"/>
<sequence length="212" mass="23784">MDPRPLLPHLTDLPTEVQMVVPLVIFTAAETTPLDSAIVGTVPIIAMIKSNLTNRLTIPPGFLFPALTPLARAPIPVTRYRSELIASANVLALMAMSPWLEDHMIAYWESTHYLEITKMMLNSDPDLFIYHQDPRQRRNRVGDRWRNLLRACLPMMRSQWADIDLLLDPYSPPADDPGSSALVSRICLQGGLACTIDRDSPRANRPDHGPVR</sequence>
<protein>
    <submittedName>
        <fullName evidence="1">Uncharacterized protein</fullName>
    </submittedName>
</protein>
<dbReference type="AlphaFoldDB" id="A0A225V314"/>
<keyword evidence="2" id="KW-1185">Reference proteome</keyword>
<reference evidence="2" key="1">
    <citation type="submission" date="2017-03" db="EMBL/GenBank/DDBJ databases">
        <title>Phytopthora megakarya and P. palmivora, two closely related causual agents of cacao black pod achieved similar genome size and gene model numbers by different mechanisms.</title>
        <authorList>
            <person name="Ali S."/>
            <person name="Shao J."/>
            <person name="Larry D.J."/>
            <person name="Kronmiller B."/>
            <person name="Shen D."/>
            <person name="Strem M.D."/>
            <person name="Melnick R.L."/>
            <person name="Guiltinan M.J."/>
            <person name="Tyler B.M."/>
            <person name="Meinhardt L.W."/>
            <person name="Bailey B.A."/>
        </authorList>
    </citation>
    <scope>NUCLEOTIDE SEQUENCE [LARGE SCALE GENOMIC DNA]</scope>
    <source>
        <strain evidence="2">zdho120</strain>
    </source>
</reference>
<dbReference type="Proteomes" id="UP000198211">
    <property type="component" value="Unassembled WGS sequence"/>
</dbReference>
<dbReference type="OrthoDB" id="129434at2759"/>
<gene>
    <name evidence="1" type="ORF">PHMEG_00029646</name>
</gene>
<evidence type="ECO:0000313" key="1">
    <source>
        <dbReference type="EMBL" id="OWY99358.1"/>
    </source>
</evidence>
<dbReference type="EMBL" id="NBNE01008562">
    <property type="protein sequence ID" value="OWY99358.1"/>
    <property type="molecule type" value="Genomic_DNA"/>
</dbReference>
<accession>A0A225V314</accession>
<evidence type="ECO:0000313" key="2">
    <source>
        <dbReference type="Proteomes" id="UP000198211"/>
    </source>
</evidence>